<sequence>MTQKTGVFLINLGTPDDTSVPKVRRYLRQFLSDPRVIDINPIARWMLLNLAILPFRPKQSAEAYREIWTDEGSPLLIFSQNLTKAVADLLGDDYMVRLGMRYQNPSMEAAMAEFRAAGVERIIALPLYPQYASSSTGSCLEELYRIAGADWNTPSLAVVPPFYDHPAFLDCQAEIARESLGDLDQYDAILMSYHGIPERHITKSEVGNAGHCLKSDSCCDRFVTANRYCYRAQCFHVSREIAKRLNLSEDRYYVTFQSRLGRTPWIRPYTDIVLEELPAKGVKKLGVLIPSFTADCLETLEEIEMRGLESFVEAGGESLKMVPSLNDHPKWVEAVCTMVREQGVAATTAMTV</sequence>
<dbReference type="AlphaFoldDB" id="A0A8J7Q4C1"/>
<dbReference type="HAMAP" id="MF_00323">
    <property type="entry name" value="Ferrochelatase"/>
    <property type="match status" value="1"/>
</dbReference>
<evidence type="ECO:0000256" key="8">
    <source>
        <dbReference type="RuleBase" id="RU004185"/>
    </source>
</evidence>
<dbReference type="CDD" id="cd00419">
    <property type="entry name" value="Ferrochelatase_C"/>
    <property type="match status" value="1"/>
</dbReference>
<comment type="caution">
    <text evidence="9">The sequence shown here is derived from an EMBL/GenBank/DDBJ whole genome shotgun (WGS) entry which is preliminary data.</text>
</comment>
<evidence type="ECO:0000313" key="10">
    <source>
        <dbReference type="Proteomes" id="UP000664417"/>
    </source>
</evidence>
<keyword evidence="10" id="KW-1185">Reference proteome</keyword>
<evidence type="ECO:0000256" key="4">
    <source>
        <dbReference type="ARBA" id="ARBA00023239"/>
    </source>
</evidence>
<comment type="function">
    <text evidence="7">Catalyzes the ferrous insertion into protoporphyrin IX.</text>
</comment>
<dbReference type="Pfam" id="PF00762">
    <property type="entry name" value="Ferrochelatase"/>
    <property type="match status" value="1"/>
</dbReference>
<name>A0A8J7Q4C1_9BACT</name>
<keyword evidence="2 7" id="KW-0408">Iron</keyword>
<dbReference type="RefSeq" id="WP_207858765.1">
    <property type="nucleotide sequence ID" value="NZ_JAFREP010000008.1"/>
</dbReference>
<keyword evidence="4 7" id="KW-0456">Lyase</keyword>
<evidence type="ECO:0000256" key="1">
    <source>
        <dbReference type="ARBA" id="ARBA00007718"/>
    </source>
</evidence>
<keyword evidence="3 7" id="KW-0350">Heme biosynthesis</keyword>
<dbReference type="CDD" id="cd03411">
    <property type="entry name" value="Ferrochelatase_N"/>
    <property type="match status" value="1"/>
</dbReference>
<keyword evidence="7" id="KW-0963">Cytoplasm</keyword>
<dbReference type="Gene3D" id="3.40.50.1400">
    <property type="match status" value="2"/>
</dbReference>
<accession>A0A8J7Q4C1</accession>
<evidence type="ECO:0000256" key="3">
    <source>
        <dbReference type="ARBA" id="ARBA00023133"/>
    </source>
</evidence>
<dbReference type="GO" id="GO:0046872">
    <property type="term" value="F:metal ion binding"/>
    <property type="evidence" value="ECO:0007669"/>
    <property type="project" value="UniProtKB-KW"/>
</dbReference>
<evidence type="ECO:0000256" key="6">
    <source>
        <dbReference type="ARBA" id="ARBA00024536"/>
    </source>
</evidence>
<dbReference type="GO" id="GO:0006783">
    <property type="term" value="P:heme biosynthetic process"/>
    <property type="evidence" value="ECO:0007669"/>
    <property type="project" value="UniProtKB-UniRule"/>
</dbReference>
<comment type="catalytic activity">
    <reaction evidence="7">
        <text>heme b + 2 H(+) = protoporphyrin IX + Fe(2+)</text>
        <dbReference type="Rhea" id="RHEA:22584"/>
        <dbReference type="ChEBI" id="CHEBI:15378"/>
        <dbReference type="ChEBI" id="CHEBI:29033"/>
        <dbReference type="ChEBI" id="CHEBI:57306"/>
        <dbReference type="ChEBI" id="CHEBI:60344"/>
        <dbReference type="EC" id="4.98.1.1"/>
    </reaction>
</comment>
<comment type="similarity">
    <text evidence="1 7 8">Belongs to the ferrochelatase family.</text>
</comment>
<comment type="subcellular location">
    <subcellularLocation>
        <location evidence="7">Cytoplasm</location>
    </subcellularLocation>
</comment>
<dbReference type="UniPathway" id="UPA00252">
    <property type="reaction ID" value="UER00325"/>
</dbReference>
<reference evidence="9" key="1">
    <citation type="submission" date="2021-03" db="EMBL/GenBank/DDBJ databases">
        <authorList>
            <person name="Wang G."/>
        </authorList>
    </citation>
    <scope>NUCLEOTIDE SEQUENCE</scope>
    <source>
        <strain evidence="9">KCTC 12899</strain>
    </source>
</reference>
<dbReference type="SUPFAM" id="SSF53800">
    <property type="entry name" value="Chelatase"/>
    <property type="match status" value="1"/>
</dbReference>
<comment type="catalytic activity">
    <reaction evidence="6">
        <text>Fe-coproporphyrin III + 2 H(+) = coproporphyrin III + Fe(2+)</text>
        <dbReference type="Rhea" id="RHEA:49572"/>
        <dbReference type="ChEBI" id="CHEBI:15378"/>
        <dbReference type="ChEBI" id="CHEBI:29033"/>
        <dbReference type="ChEBI" id="CHEBI:68438"/>
        <dbReference type="ChEBI" id="CHEBI:131725"/>
        <dbReference type="EC" id="4.99.1.9"/>
    </reaction>
    <physiologicalReaction direction="right-to-left" evidence="6">
        <dbReference type="Rhea" id="RHEA:49574"/>
    </physiologicalReaction>
</comment>
<gene>
    <name evidence="7 9" type="primary">hemH</name>
    <name evidence="9" type="ORF">J3U88_10790</name>
</gene>
<proteinExistence type="inferred from homology"/>
<keyword evidence="5 7" id="KW-0627">Porphyrin biosynthesis</keyword>
<dbReference type="PANTHER" id="PTHR11108:SF1">
    <property type="entry name" value="FERROCHELATASE, MITOCHONDRIAL"/>
    <property type="match status" value="1"/>
</dbReference>
<keyword evidence="7" id="KW-0479">Metal-binding</keyword>
<comment type="pathway">
    <text evidence="7">Porphyrin-containing compound metabolism; protoheme biosynthesis; protoheme from protoporphyrin-IX: step 1/1.</text>
</comment>
<dbReference type="InterPro" id="IPR033644">
    <property type="entry name" value="Ferrochelatase_C"/>
</dbReference>
<dbReference type="PANTHER" id="PTHR11108">
    <property type="entry name" value="FERROCHELATASE"/>
    <property type="match status" value="1"/>
</dbReference>
<dbReference type="InterPro" id="IPR001015">
    <property type="entry name" value="Ferrochelatase"/>
</dbReference>
<evidence type="ECO:0000256" key="2">
    <source>
        <dbReference type="ARBA" id="ARBA00023004"/>
    </source>
</evidence>
<feature type="binding site" evidence="7">
    <location>
        <position position="298"/>
    </location>
    <ligand>
        <name>Fe(2+)</name>
        <dbReference type="ChEBI" id="CHEBI:29033"/>
    </ligand>
</feature>
<dbReference type="GO" id="GO:0004325">
    <property type="term" value="F:ferrochelatase activity"/>
    <property type="evidence" value="ECO:0007669"/>
    <property type="project" value="UniProtKB-UniRule"/>
</dbReference>
<dbReference type="GO" id="GO:0005737">
    <property type="term" value="C:cytoplasm"/>
    <property type="evidence" value="ECO:0007669"/>
    <property type="project" value="UniProtKB-SubCell"/>
</dbReference>
<dbReference type="Proteomes" id="UP000664417">
    <property type="component" value="Unassembled WGS sequence"/>
</dbReference>
<evidence type="ECO:0000313" key="9">
    <source>
        <dbReference type="EMBL" id="MBO1318945.1"/>
    </source>
</evidence>
<feature type="binding site" evidence="7">
    <location>
        <position position="194"/>
    </location>
    <ligand>
        <name>Fe(2+)</name>
        <dbReference type="ChEBI" id="CHEBI:29033"/>
    </ligand>
</feature>
<evidence type="ECO:0000256" key="5">
    <source>
        <dbReference type="ARBA" id="ARBA00023244"/>
    </source>
</evidence>
<evidence type="ECO:0000256" key="7">
    <source>
        <dbReference type="HAMAP-Rule" id="MF_00323"/>
    </source>
</evidence>
<dbReference type="InterPro" id="IPR033659">
    <property type="entry name" value="Ferrochelatase_N"/>
</dbReference>
<dbReference type="EC" id="4.98.1.1" evidence="7"/>
<organism evidence="9 10">
    <name type="scientific">Acanthopleuribacter pedis</name>
    <dbReference type="NCBI Taxonomy" id="442870"/>
    <lineage>
        <taxon>Bacteria</taxon>
        <taxon>Pseudomonadati</taxon>
        <taxon>Acidobacteriota</taxon>
        <taxon>Holophagae</taxon>
        <taxon>Acanthopleuribacterales</taxon>
        <taxon>Acanthopleuribacteraceae</taxon>
        <taxon>Acanthopleuribacter</taxon>
    </lineage>
</organism>
<dbReference type="NCBIfam" id="TIGR00109">
    <property type="entry name" value="hemH"/>
    <property type="match status" value="1"/>
</dbReference>
<dbReference type="EMBL" id="JAFREP010000008">
    <property type="protein sequence ID" value="MBO1318945.1"/>
    <property type="molecule type" value="Genomic_DNA"/>
</dbReference>
<protein>
    <recommendedName>
        <fullName evidence="7">Ferrochelatase</fullName>
        <ecNumber evidence="7">4.98.1.1</ecNumber>
    </recommendedName>
    <alternativeName>
        <fullName evidence="7">Heme synthase</fullName>
    </alternativeName>
    <alternativeName>
        <fullName evidence="7">Protoheme ferro-lyase</fullName>
    </alternativeName>
</protein>